<reference evidence="2 3" key="1">
    <citation type="submission" date="2020-02" db="EMBL/GenBank/DDBJ databases">
        <authorList>
            <person name="Zheng R.K."/>
            <person name="Sun C.M."/>
        </authorList>
    </citation>
    <scope>NUCLEOTIDE SEQUENCE [LARGE SCALE GENOMIC DNA]</scope>
    <source>
        <strain evidence="3">zrk13</strain>
    </source>
</reference>
<accession>A0A7L7KQZ1</accession>
<dbReference type="AlphaFoldDB" id="A0A7L7KQZ1"/>
<evidence type="ECO:0000259" key="1">
    <source>
        <dbReference type="Pfam" id="PF00403"/>
    </source>
</evidence>
<dbReference type="GO" id="GO:0046872">
    <property type="term" value="F:metal ion binding"/>
    <property type="evidence" value="ECO:0007669"/>
    <property type="project" value="InterPro"/>
</dbReference>
<protein>
    <submittedName>
        <fullName evidence="2">Cation transporter</fullName>
    </submittedName>
</protein>
<evidence type="ECO:0000313" key="2">
    <source>
        <dbReference type="EMBL" id="QMS85240.1"/>
    </source>
</evidence>
<name>A0A7L7KQZ1_9MOLU</name>
<dbReference type="Gene3D" id="3.30.70.100">
    <property type="match status" value="1"/>
</dbReference>
<proteinExistence type="predicted"/>
<gene>
    <name evidence="2" type="ORF">G4Z02_05585</name>
</gene>
<sequence>MLKKRIAMENLACNGCTNKIINELKNLKYVSAALFDFNSQIMEITVTNDFNSNESLLEIKKIVDSIESGINTYLLESIKVKGKEYV</sequence>
<dbReference type="KEGG" id="xcl:G4Z02_05585"/>
<evidence type="ECO:0000313" key="3">
    <source>
        <dbReference type="Proteomes" id="UP000514720"/>
    </source>
</evidence>
<feature type="domain" description="HMA" evidence="1">
    <location>
        <begin position="6"/>
        <end position="68"/>
    </location>
</feature>
<dbReference type="SUPFAM" id="SSF55008">
    <property type="entry name" value="HMA, heavy metal-associated domain"/>
    <property type="match status" value="1"/>
</dbReference>
<dbReference type="InterPro" id="IPR036163">
    <property type="entry name" value="HMA_dom_sf"/>
</dbReference>
<organism evidence="2 3">
    <name type="scientific">Candidatus Xianfuyuplasma coldseepsis</name>
    <dbReference type="NCBI Taxonomy" id="2782163"/>
    <lineage>
        <taxon>Bacteria</taxon>
        <taxon>Bacillati</taxon>
        <taxon>Mycoplasmatota</taxon>
        <taxon>Mollicutes</taxon>
        <taxon>Candidatus Izemoplasmatales</taxon>
        <taxon>Candidatus Izemoplasmataceae</taxon>
        <taxon>Candidatus Xianfuyuplasma</taxon>
    </lineage>
</organism>
<dbReference type="InterPro" id="IPR006121">
    <property type="entry name" value="HMA_dom"/>
</dbReference>
<dbReference type="Pfam" id="PF00403">
    <property type="entry name" value="HMA"/>
    <property type="match status" value="1"/>
</dbReference>
<dbReference type="RefSeq" id="WP_258877022.1">
    <property type="nucleotide sequence ID" value="NZ_CP048914.1"/>
</dbReference>
<dbReference type="Proteomes" id="UP000514720">
    <property type="component" value="Chromosome"/>
</dbReference>
<dbReference type="EMBL" id="CP048914">
    <property type="protein sequence ID" value="QMS85240.1"/>
    <property type="molecule type" value="Genomic_DNA"/>
</dbReference>
<keyword evidence="3" id="KW-1185">Reference proteome</keyword>